<dbReference type="InterPro" id="IPR020598">
    <property type="entry name" value="rRNA_Ade_methylase_Trfase_N"/>
</dbReference>
<dbReference type="HAMAP" id="MF_00607">
    <property type="entry name" value="16SrRNA_methyltr_A"/>
    <property type="match status" value="1"/>
</dbReference>
<dbReference type="STRING" id="307486.GCA_000807215_00331"/>
<evidence type="ECO:0000313" key="11">
    <source>
        <dbReference type="Proteomes" id="UP000317763"/>
    </source>
</evidence>
<dbReference type="EMBL" id="VJOM01000043">
    <property type="protein sequence ID" value="TSE28938.1"/>
    <property type="molecule type" value="Genomic_DNA"/>
</dbReference>
<dbReference type="PANTHER" id="PTHR11727">
    <property type="entry name" value="DIMETHYLADENOSINE TRANSFERASE"/>
    <property type="match status" value="1"/>
</dbReference>
<feature type="binding site" evidence="7 8">
    <location>
        <position position="50"/>
    </location>
    <ligand>
        <name>S-adenosyl-L-methionine</name>
        <dbReference type="ChEBI" id="CHEBI:59789"/>
    </ligand>
</feature>
<dbReference type="InterPro" id="IPR011530">
    <property type="entry name" value="rRNA_adenine_dimethylase"/>
</dbReference>
<keyword evidence="4 7" id="KW-0808">Transferase</keyword>
<keyword evidence="1 7" id="KW-0963">Cytoplasm</keyword>
<evidence type="ECO:0000256" key="1">
    <source>
        <dbReference type="ARBA" id="ARBA00022490"/>
    </source>
</evidence>
<evidence type="ECO:0000256" key="3">
    <source>
        <dbReference type="ARBA" id="ARBA00022603"/>
    </source>
</evidence>
<dbReference type="InterPro" id="IPR001737">
    <property type="entry name" value="KsgA/Erm"/>
</dbReference>
<comment type="catalytic activity">
    <reaction evidence="7">
        <text>adenosine(1518)/adenosine(1519) in 16S rRNA + 4 S-adenosyl-L-methionine = N(6)-dimethyladenosine(1518)/N(6)-dimethyladenosine(1519) in 16S rRNA + 4 S-adenosyl-L-homocysteine + 4 H(+)</text>
        <dbReference type="Rhea" id="RHEA:19609"/>
        <dbReference type="Rhea" id="RHEA-COMP:10232"/>
        <dbReference type="Rhea" id="RHEA-COMP:10233"/>
        <dbReference type="ChEBI" id="CHEBI:15378"/>
        <dbReference type="ChEBI" id="CHEBI:57856"/>
        <dbReference type="ChEBI" id="CHEBI:59789"/>
        <dbReference type="ChEBI" id="CHEBI:74411"/>
        <dbReference type="ChEBI" id="CHEBI:74493"/>
        <dbReference type="EC" id="2.1.1.182"/>
    </reaction>
</comment>
<keyword evidence="6 7" id="KW-0694">RNA-binding</keyword>
<comment type="caution">
    <text evidence="10">The sequence shown here is derived from an EMBL/GenBank/DDBJ whole genome shotgun (WGS) entry which is preliminary data.</text>
</comment>
<dbReference type="Proteomes" id="UP000317763">
    <property type="component" value="Unassembled WGS sequence"/>
</dbReference>
<evidence type="ECO:0000256" key="6">
    <source>
        <dbReference type="ARBA" id="ARBA00022884"/>
    </source>
</evidence>
<dbReference type="PROSITE" id="PS01131">
    <property type="entry name" value="RRNA_A_DIMETH"/>
    <property type="match status" value="1"/>
</dbReference>
<feature type="domain" description="Ribosomal RNA adenine methylase transferase N-terminal" evidence="9">
    <location>
        <begin position="30"/>
        <end position="220"/>
    </location>
</feature>
<dbReference type="Gene3D" id="1.10.8.100">
    <property type="entry name" value="Ribosomal RNA adenine dimethylase-like, domain 2"/>
    <property type="match status" value="1"/>
</dbReference>
<dbReference type="Pfam" id="PF00398">
    <property type="entry name" value="RrnaAD"/>
    <property type="match status" value="1"/>
</dbReference>
<feature type="binding site" evidence="7 8">
    <location>
        <position position="71"/>
    </location>
    <ligand>
        <name>S-adenosyl-L-methionine</name>
        <dbReference type="ChEBI" id="CHEBI:59789"/>
    </ligand>
</feature>
<dbReference type="NCBIfam" id="TIGR00755">
    <property type="entry name" value="ksgA"/>
    <property type="match status" value="1"/>
</dbReference>
<feature type="binding site" evidence="7 8">
    <location>
        <position position="92"/>
    </location>
    <ligand>
        <name>S-adenosyl-L-methionine</name>
        <dbReference type="ChEBI" id="CHEBI:59789"/>
    </ligand>
</feature>
<feature type="binding site" evidence="7 8">
    <location>
        <position position="135"/>
    </location>
    <ligand>
        <name>S-adenosyl-L-methionine</name>
        <dbReference type="ChEBI" id="CHEBI:59789"/>
    </ligand>
</feature>
<keyword evidence="11" id="KW-1185">Reference proteome</keyword>
<proteinExistence type="inferred from homology"/>
<sequence>MTRAHPPLGDAHGHRARKRFGQHFLTDPAVIDAIVRAIDPEAGDCVVEIGPGLGALTQPLVERLQRLTVVELDRDLAARLRRHPQLDVVEADVLTVDFGALADRCAAAAGAVGTGDAVGQAAPGSRRARLRVVGNLPYNISTPILFHLLRWADRVRDQHFMLQKEVVDRMVAAPATAAYGRLSVMLQWRYAMEAVLGVPPEAFDPPPKVDSAVVRMEPWAQPAAVDAALLEELVQVAFSQRRKLLRHTLGRWLDARGYGGAFDLQRRAEEVPVAEYVALARALQPAPTGDQAALSQ</sequence>
<dbReference type="GO" id="GO:0005829">
    <property type="term" value="C:cytosol"/>
    <property type="evidence" value="ECO:0007669"/>
    <property type="project" value="TreeGrafter"/>
</dbReference>
<evidence type="ECO:0000256" key="4">
    <source>
        <dbReference type="ARBA" id="ARBA00022679"/>
    </source>
</evidence>
<keyword evidence="5 7" id="KW-0949">S-adenosyl-L-methionine</keyword>
<comment type="subcellular location">
    <subcellularLocation>
        <location evidence="7">Cytoplasm</location>
    </subcellularLocation>
</comment>
<dbReference type="Gene3D" id="3.40.50.150">
    <property type="entry name" value="Vaccinia Virus protein VP39"/>
    <property type="match status" value="1"/>
</dbReference>
<gene>
    <name evidence="7 10" type="primary">rsmA</name>
    <name evidence="7" type="synonym">ksgA</name>
    <name evidence="10" type="ORF">Ttaiw_02465</name>
</gene>
<dbReference type="EC" id="2.1.1.182" evidence="7"/>
<dbReference type="GO" id="GO:0052908">
    <property type="term" value="F:16S rRNA (adenine(1518)-N(6)/adenine(1519)-N(6))-dimethyltransferase activity"/>
    <property type="evidence" value="ECO:0007669"/>
    <property type="project" value="UniProtKB-EC"/>
</dbReference>
<dbReference type="GO" id="GO:0003723">
    <property type="term" value="F:RNA binding"/>
    <property type="evidence" value="ECO:0007669"/>
    <property type="project" value="UniProtKB-UniRule"/>
</dbReference>
<feature type="binding site" evidence="7 8">
    <location>
        <position position="23"/>
    </location>
    <ligand>
        <name>S-adenosyl-L-methionine</name>
        <dbReference type="ChEBI" id="CHEBI:59789"/>
    </ligand>
</feature>
<dbReference type="InterPro" id="IPR020596">
    <property type="entry name" value="rRNA_Ade_Mease_Trfase_CS"/>
</dbReference>
<dbReference type="RefSeq" id="WP_224440943.1">
    <property type="nucleotide sequence ID" value="NZ_CP083911.1"/>
</dbReference>
<dbReference type="PANTHER" id="PTHR11727:SF7">
    <property type="entry name" value="DIMETHYLADENOSINE TRANSFERASE-RELATED"/>
    <property type="match status" value="1"/>
</dbReference>
<reference evidence="10 11" key="1">
    <citation type="submission" date="2019-07" db="EMBL/GenBank/DDBJ databases">
        <title>Tepidimonas taiwanensis I1-1 draft genome.</title>
        <authorList>
            <person name="Da Costa M.S."/>
            <person name="Froufe H.J.C."/>
            <person name="Egas C."/>
            <person name="Albuquerque L."/>
        </authorList>
    </citation>
    <scope>NUCLEOTIDE SEQUENCE [LARGE SCALE GENOMIC DNA]</scope>
    <source>
        <strain evidence="10 11">I1-1</strain>
    </source>
</reference>
<dbReference type="AlphaFoldDB" id="A0A554WZF4"/>
<evidence type="ECO:0000256" key="5">
    <source>
        <dbReference type="ARBA" id="ARBA00022691"/>
    </source>
</evidence>
<comment type="function">
    <text evidence="7">Specifically dimethylates two adjacent adenosines (A1518 and A1519) in the loop of a conserved hairpin near the 3'-end of 16S rRNA in the 30S particle. May play a critical role in biogenesis of 30S subunits.</text>
</comment>
<protein>
    <recommendedName>
        <fullName evidence="7">Ribosomal RNA small subunit methyltransferase A</fullName>
        <ecNumber evidence="7">2.1.1.182</ecNumber>
    </recommendedName>
    <alternativeName>
        <fullName evidence="7">16S rRNA (adenine(1518)-N(6)/adenine(1519)-N(6))-dimethyltransferase</fullName>
    </alternativeName>
    <alternativeName>
        <fullName evidence="7">16S rRNA dimethyladenosine transferase</fullName>
    </alternativeName>
    <alternativeName>
        <fullName evidence="7">16S rRNA dimethylase</fullName>
    </alternativeName>
    <alternativeName>
        <fullName evidence="7">S-adenosylmethionine-6-N', N'-adenosyl(rRNA) dimethyltransferase</fullName>
    </alternativeName>
</protein>
<dbReference type="PROSITE" id="PS51689">
    <property type="entry name" value="SAM_RNA_A_N6_MT"/>
    <property type="match status" value="1"/>
</dbReference>
<comment type="similarity">
    <text evidence="7">Belongs to the class I-like SAM-binding methyltransferase superfamily. rRNA adenine N(6)-methyltransferase family. RsmA subfamily.</text>
</comment>
<keyword evidence="2 7" id="KW-0698">rRNA processing</keyword>
<dbReference type="InterPro" id="IPR029063">
    <property type="entry name" value="SAM-dependent_MTases_sf"/>
</dbReference>
<evidence type="ECO:0000256" key="7">
    <source>
        <dbReference type="HAMAP-Rule" id="MF_00607"/>
    </source>
</evidence>
<name>A0A554WZF4_9BURK</name>
<organism evidence="10 11">
    <name type="scientific">Tepidimonas taiwanensis</name>
    <dbReference type="NCBI Taxonomy" id="307486"/>
    <lineage>
        <taxon>Bacteria</taxon>
        <taxon>Pseudomonadati</taxon>
        <taxon>Pseudomonadota</taxon>
        <taxon>Betaproteobacteria</taxon>
        <taxon>Burkholderiales</taxon>
        <taxon>Tepidimonas</taxon>
    </lineage>
</organism>
<evidence type="ECO:0000259" key="9">
    <source>
        <dbReference type="SMART" id="SM00650"/>
    </source>
</evidence>
<keyword evidence="3 7" id="KW-0489">Methyltransferase</keyword>
<dbReference type="InterPro" id="IPR023165">
    <property type="entry name" value="rRNA_Ade_diMease-like_C"/>
</dbReference>
<accession>A0A554WZF4</accession>
<evidence type="ECO:0000313" key="10">
    <source>
        <dbReference type="EMBL" id="TSE28938.1"/>
    </source>
</evidence>
<dbReference type="SMART" id="SM00650">
    <property type="entry name" value="rADc"/>
    <property type="match status" value="1"/>
</dbReference>
<feature type="binding site" evidence="7 8">
    <location>
        <position position="25"/>
    </location>
    <ligand>
        <name>S-adenosyl-L-methionine</name>
        <dbReference type="ChEBI" id="CHEBI:59789"/>
    </ligand>
</feature>
<evidence type="ECO:0000256" key="8">
    <source>
        <dbReference type="PROSITE-ProRule" id="PRU01026"/>
    </source>
</evidence>
<dbReference type="SUPFAM" id="SSF53335">
    <property type="entry name" value="S-adenosyl-L-methionine-dependent methyltransferases"/>
    <property type="match status" value="1"/>
</dbReference>
<evidence type="ECO:0000256" key="2">
    <source>
        <dbReference type="ARBA" id="ARBA00022552"/>
    </source>
</evidence>